<protein>
    <recommendedName>
        <fullName evidence="4">Secreted protein</fullName>
    </recommendedName>
</protein>
<reference evidence="2 3" key="1">
    <citation type="journal article" date="2017" name="Plant Biotechnol. J.">
        <title>A comprehensive draft genome sequence for lupin (Lupinus angustifolius), an emerging health food: insights into plant-microbe interactions and legume evolution.</title>
        <authorList>
            <person name="Hane J.K."/>
            <person name="Ming Y."/>
            <person name="Kamphuis L.G."/>
            <person name="Nelson M.N."/>
            <person name="Garg G."/>
            <person name="Atkins C.A."/>
            <person name="Bayer P.E."/>
            <person name="Bravo A."/>
            <person name="Bringans S."/>
            <person name="Cannon S."/>
            <person name="Edwards D."/>
            <person name="Foley R."/>
            <person name="Gao L.L."/>
            <person name="Harrison M.J."/>
            <person name="Huang W."/>
            <person name="Hurgobin B."/>
            <person name="Li S."/>
            <person name="Liu C.W."/>
            <person name="McGrath A."/>
            <person name="Morahan G."/>
            <person name="Murray J."/>
            <person name="Weller J."/>
            <person name="Jian J."/>
            <person name="Singh K.B."/>
        </authorList>
    </citation>
    <scope>NUCLEOTIDE SEQUENCE [LARGE SCALE GENOMIC DNA]</scope>
    <source>
        <strain evidence="3">cv. Tanjil</strain>
        <tissue evidence="2">Whole plant</tissue>
    </source>
</reference>
<dbReference type="Proteomes" id="UP000188354">
    <property type="component" value="Chromosome LG02"/>
</dbReference>
<evidence type="ECO:0000313" key="3">
    <source>
        <dbReference type="Proteomes" id="UP000188354"/>
    </source>
</evidence>
<dbReference type="Gramene" id="OIW16936">
    <property type="protein sequence ID" value="OIW16936"/>
    <property type="gene ID" value="TanjilG_18624"/>
</dbReference>
<organism evidence="2 3">
    <name type="scientific">Lupinus angustifolius</name>
    <name type="common">Narrow-leaved blue lupine</name>
    <dbReference type="NCBI Taxonomy" id="3871"/>
    <lineage>
        <taxon>Eukaryota</taxon>
        <taxon>Viridiplantae</taxon>
        <taxon>Streptophyta</taxon>
        <taxon>Embryophyta</taxon>
        <taxon>Tracheophyta</taxon>
        <taxon>Spermatophyta</taxon>
        <taxon>Magnoliopsida</taxon>
        <taxon>eudicotyledons</taxon>
        <taxon>Gunneridae</taxon>
        <taxon>Pentapetalae</taxon>
        <taxon>rosids</taxon>
        <taxon>fabids</taxon>
        <taxon>Fabales</taxon>
        <taxon>Fabaceae</taxon>
        <taxon>Papilionoideae</taxon>
        <taxon>50 kb inversion clade</taxon>
        <taxon>genistoids sensu lato</taxon>
        <taxon>core genistoids</taxon>
        <taxon>Genisteae</taxon>
        <taxon>Lupinus</taxon>
    </lineage>
</organism>
<proteinExistence type="predicted"/>
<dbReference type="AlphaFoldDB" id="A0A1J7IEA2"/>
<evidence type="ECO:0008006" key="4">
    <source>
        <dbReference type="Google" id="ProtNLM"/>
    </source>
</evidence>
<sequence length="96" mass="10210">MARCRLVLWFGVVWHIGLIGCVEASSVARFTWKDVVLGDAFSGTTRARRGHGGLSLEPVGGRWTTRAALAARAGCRVLIGGQIGNWPFGVSSLGVE</sequence>
<evidence type="ECO:0000256" key="1">
    <source>
        <dbReference type="SAM" id="SignalP"/>
    </source>
</evidence>
<feature type="signal peptide" evidence="1">
    <location>
        <begin position="1"/>
        <end position="24"/>
    </location>
</feature>
<name>A0A1J7IEA2_LUPAN</name>
<feature type="chain" id="PRO_5012476001" description="Secreted protein" evidence="1">
    <location>
        <begin position="25"/>
        <end position="96"/>
    </location>
</feature>
<evidence type="ECO:0000313" key="2">
    <source>
        <dbReference type="EMBL" id="OIW16936.1"/>
    </source>
</evidence>
<dbReference type="EMBL" id="CM007362">
    <property type="protein sequence ID" value="OIW16936.1"/>
    <property type="molecule type" value="Genomic_DNA"/>
</dbReference>
<dbReference type="PROSITE" id="PS51257">
    <property type="entry name" value="PROKAR_LIPOPROTEIN"/>
    <property type="match status" value="1"/>
</dbReference>
<accession>A0A1J7IEA2</accession>
<gene>
    <name evidence="2" type="ORF">TanjilG_18624</name>
</gene>
<keyword evidence="1" id="KW-0732">Signal</keyword>
<keyword evidence="3" id="KW-1185">Reference proteome</keyword>